<keyword evidence="3" id="KW-1185">Reference proteome</keyword>
<dbReference type="AlphaFoldDB" id="A0A4C1SFH0"/>
<proteinExistence type="predicted"/>
<sequence>MHIDGRPIGAPAPRRDRIRLWRENAAHRPLGTAGGRRAPTATRAAPPSPLAHISPPHARTRRTSDRFDALTPTDGLAVRRDPVVPCHLFFYFAAKPAPLFMMKRRIN</sequence>
<name>A0A4C1SFH0_EUMVA</name>
<protein>
    <submittedName>
        <fullName evidence="2">Uncharacterized protein</fullName>
    </submittedName>
</protein>
<organism evidence="2 3">
    <name type="scientific">Eumeta variegata</name>
    <name type="common">Bagworm moth</name>
    <name type="synonym">Eumeta japonica</name>
    <dbReference type="NCBI Taxonomy" id="151549"/>
    <lineage>
        <taxon>Eukaryota</taxon>
        <taxon>Metazoa</taxon>
        <taxon>Ecdysozoa</taxon>
        <taxon>Arthropoda</taxon>
        <taxon>Hexapoda</taxon>
        <taxon>Insecta</taxon>
        <taxon>Pterygota</taxon>
        <taxon>Neoptera</taxon>
        <taxon>Endopterygota</taxon>
        <taxon>Lepidoptera</taxon>
        <taxon>Glossata</taxon>
        <taxon>Ditrysia</taxon>
        <taxon>Tineoidea</taxon>
        <taxon>Psychidae</taxon>
        <taxon>Oiketicinae</taxon>
        <taxon>Eumeta</taxon>
    </lineage>
</organism>
<dbReference type="Proteomes" id="UP000299102">
    <property type="component" value="Unassembled WGS sequence"/>
</dbReference>
<feature type="region of interest" description="Disordered" evidence="1">
    <location>
        <begin position="24"/>
        <end position="68"/>
    </location>
</feature>
<dbReference type="EMBL" id="BGZK01000004">
    <property type="protein sequence ID" value="GBP00127.1"/>
    <property type="molecule type" value="Genomic_DNA"/>
</dbReference>
<evidence type="ECO:0000313" key="3">
    <source>
        <dbReference type="Proteomes" id="UP000299102"/>
    </source>
</evidence>
<gene>
    <name evidence="2" type="ORF">EVAR_74413_1</name>
</gene>
<reference evidence="2 3" key="1">
    <citation type="journal article" date="2019" name="Commun. Biol.">
        <title>The bagworm genome reveals a unique fibroin gene that provides high tensile strength.</title>
        <authorList>
            <person name="Kono N."/>
            <person name="Nakamura H."/>
            <person name="Ohtoshi R."/>
            <person name="Tomita M."/>
            <person name="Numata K."/>
            <person name="Arakawa K."/>
        </authorList>
    </citation>
    <scope>NUCLEOTIDE SEQUENCE [LARGE SCALE GENOMIC DNA]</scope>
</reference>
<evidence type="ECO:0000313" key="2">
    <source>
        <dbReference type="EMBL" id="GBP00127.1"/>
    </source>
</evidence>
<accession>A0A4C1SFH0</accession>
<comment type="caution">
    <text evidence="2">The sequence shown here is derived from an EMBL/GenBank/DDBJ whole genome shotgun (WGS) entry which is preliminary data.</text>
</comment>
<evidence type="ECO:0000256" key="1">
    <source>
        <dbReference type="SAM" id="MobiDB-lite"/>
    </source>
</evidence>
<feature type="compositionally biased region" description="Low complexity" evidence="1">
    <location>
        <begin position="35"/>
        <end position="45"/>
    </location>
</feature>